<evidence type="ECO:0000256" key="8">
    <source>
        <dbReference type="SAM" id="Phobius"/>
    </source>
</evidence>
<keyword evidence="6" id="KW-0186">Copper</keyword>
<gene>
    <name evidence="12" type="ORF">ASCRUDRAFT_76977</name>
</gene>
<dbReference type="AlphaFoldDB" id="A0A1D2VDA1"/>
<dbReference type="InterPro" id="IPR001117">
    <property type="entry name" value="Cu-oxidase_2nd"/>
</dbReference>
<dbReference type="OrthoDB" id="2121828at2759"/>
<dbReference type="RefSeq" id="XP_020045922.1">
    <property type="nucleotide sequence ID" value="XM_020193685.1"/>
</dbReference>
<evidence type="ECO:0000313" key="13">
    <source>
        <dbReference type="Proteomes" id="UP000095038"/>
    </source>
</evidence>
<dbReference type="PROSITE" id="PS51257">
    <property type="entry name" value="PROKAR_LIPOPROTEIN"/>
    <property type="match status" value="1"/>
</dbReference>
<dbReference type="EMBL" id="KV454485">
    <property type="protein sequence ID" value="ODV59615.1"/>
    <property type="molecule type" value="Genomic_DNA"/>
</dbReference>
<keyword evidence="7" id="KW-0813">Transport</keyword>
<dbReference type="Pfam" id="PF07731">
    <property type="entry name" value="Cu-oxidase_2"/>
    <property type="match status" value="1"/>
</dbReference>
<dbReference type="GO" id="GO:0004322">
    <property type="term" value="F:ferroxidase activity"/>
    <property type="evidence" value="ECO:0007669"/>
    <property type="project" value="TreeGrafter"/>
</dbReference>
<feature type="transmembrane region" description="Helical" evidence="8">
    <location>
        <begin position="592"/>
        <end position="615"/>
    </location>
</feature>
<evidence type="ECO:0000256" key="6">
    <source>
        <dbReference type="ARBA" id="ARBA00023008"/>
    </source>
</evidence>
<proteinExistence type="inferred from homology"/>
<dbReference type="InterPro" id="IPR033138">
    <property type="entry name" value="Cu_oxidase_CS"/>
</dbReference>
<dbReference type="InterPro" id="IPR002355">
    <property type="entry name" value="Cu_oxidase_Cu_BS"/>
</dbReference>
<evidence type="ECO:0000259" key="9">
    <source>
        <dbReference type="Pfam" id="PF00394"/>
    </source>
</evidence>
<evidence type="ECO:0000256" key="2">
    <source>
        <dbReference type="ARBA" id="ARBA00010609"/>
    </source>
</evidence>
<dbReference type="FunFam" id="2.60.40.420:FF:000024">
    <property type="entry name" value="FET5p Multicopper oxidase"/>
    <property type="match status" value="1"/>
</dbReference>
<dbReference type="InterPro" id="IPR044130">
    <property type="entry name" value="CuRO_2_Fet3-like"/>
</dbReference>
<keyword evidence="3" id="KW-0408">Iron</keyword>
<dbReference type="GO" id="GO:0033215">
    <property type="term" value="P:reductive iron assimilation"/>
    <property type="evidence" value="ECO:0007669"/>
    <property type="project" value="TreeGrafter"/>
</dbReference>
<comment type="cofactor">
    <cofactor evidence="1">
        <name>Cu cation</name>
        <dbReference type="ChEBI" id="CHEBI:23378"/>
    </cofactor>
</comment>
<keyword evidence="13" id="KW-1185">Reference proteome</keyword>
<evidence type="ECO:0000256" key="7">
    <source>
        <dbReference type="ARBA" id="ARBA00023065"/>
    </source>
</evidence>
<dbReference type="Pfam" id="PF07732">
    <property type="entry name" value="Cu-oxidase_3"/>
    <property type="match status" value="1"/>
</dbReference>
<keyword evidence="8" id="KW-0472">Membrane</keyword>
<protein>
    <recommendedName>
        <fullName evidence="14">Multicopper oxidase</fullName>
    </recommendedName>
</protein>
<dbReference type="InterPro" id="IPR011707">
    <property type="entry name" value="Cu-oxidase-like_N"/>
</dbReference>
<dbReference type="GO" id="GO:0010106">
    <property type="term" value="P:cellular response to iron ion starvation"/>
    <property type="evidence" value="ECO:0007669"/>
    <property type="project" value="TreeGrafter"/>
</dbReference>
<dbReference type="CDD" id="cd13851">
    <property type="entry name" value="CuRO_1_Fet3p"/>
    <property type="match status" value="1"/>
</dbReference>
<accession>A0A1D2VDA1</accession>
<keyword evidence="4" id="KW-0479">Metal-binding</keyword>
<dbReference type="PROSITE" id="PS00080">
    <property type="entry name" value="MULTICOPPER_OXIDASE2"/>
    <property type="match status" value="1"/>
</dbReference>
<name>A0A1D2VDA1_9ASCO</name>
<dbReference type="PANTHER" id="PTHR11709:SF434">
    <property type="entry name" value="IRON TRANSPORT MULTICOPPER OXIDASE FET5-RELATED"/>
    <property type="match status" value="1"/>
</dbReference>
<dbReference type="GeneID" id="30967321"/>
<dbReference type="CDD" id="cd13877">
    <property type="entry name" value="CuRO_2_Fet3p_like"/>
    <property type="match status" value="1"/>
</dbReference>
<evidence type="ECO:0000259" key="10">
    <source>
        <dbReference type="Pfam" id="PF07731"/>
    </source>
</evidence>
<feature type="domain" description="Plastocyanin-like" evidence="11">
    <location>
        <begin position="35"/>
        <end position="153"/>
    </location>
</feature>
<dbReference type="InterPro" id="IPR045087">
    <property type="entry name" value="Cu-oxidase_fam"/>
</dbReference>
<feature type="domain" description="Plastocyanin-like" evidence="10">
    <location>
        <begin position="395"/>
        <end position="534"/>
    </location>
</feature>
<dbReference type="GO" id="GO:0005507">
    <property type="term" value="F:copper ion binding"/>
    <property type="evidence" value="ECO:0007669"/>
    <property type="project" value="InterPro"/>
</dbReference>
<evidence type="ECO:0000256" key="4">
    <source>
        <dbReference type="ARBA" id="ARBA00022723"/>
    </source>
</evidence>
<dbReference type="GO" id="GO:0000329">
    <property type="term" value="C:fungal-type vacuole membrane"/>
    <property type="evidence" value="ECO:0007669"/>
    <property type="project" value="TreeGrafter"/>
</dbReference>
<dbReference type="Proteomes" id="UP000095038">
    <property type="component" value="Unassembled WGS sequence"/>
</dbReference>
<keyword evidence="3" id="KW-0410">Iron transport</keyword>
<keyword evidence="5" id="KW-0560">Oxidoreductase</keyword>
<dbReference type="InParanoid" id="A0A1D2VDA1"/>
<dbReference type="InterPro" id="IPR011706">
    <property type="entry name" value="Cu-oxidase_C"/>
</dbReference>
<reference evidence="13" key="1">
    <citation type="submission" date="2016-05" db="EMBL/GenBank/DDBJ databases">
        <title>Comparative genomics of biotechnologically important yeasts.</title>
        <authorList>
            <consortium name="DOE Joint Genome Institute"/>
            <person name="Riley R."/>
            <person name="Haridas S."/>
            <person name="Wolfe K.H."/>
            <person name="Lopes M.R."/>
            <person name="Hittinger C.T."/>
            <person name="Goker M."/>
            <person name="Salamov A."/>
            <person name="Wisecaver J."/>
            <person name="Long T.M."/>
            <person name="Aerts A.L."/>
            <person name="Barry K."/>
            <person name="Choi C."/>
            <person name="Clum A."/>
            <person name="Coughlan A.Y."/>
            <person name="Deshpande S."/>
            <person name="Douglass A.P."/>
            <person name="Hanson S.J."/>
            <person name="Klenk H.-P."/>
            <person name="Labutti K."/>
            <person name="Lapidus A."/>
            <person name="Lindquist E."/>
            <person name="Lipzen A."/>
            <person name="Meier-Kolthoff J.P."/>
            <person name="Ohm R.A."/>
            <person name="Otillar R.P."/>
            <person name="Pangilinan J."/>
            <person name="Peng Y."/>
            <person name="Rokas A."/>
            <person name="Rosa C.A."/>
            <person name="Scheuner C."/>
            <person name="Sibirny A.A."/>
            <person name="Slot J.C."/>
            <person name="Stielow J.B."/>
            <person name="Sun H."/>
            <person name="Kurtzman C.P."/>
            <person name="Blackwell M."/>
            <person name="Grigoriev I.V."/>
            <person name="Jeffries T.W."/>
        </authorList>
    </citation>
    <scope>NUCLEOTIDE SEQUENCE [LARGE SCALE GENOMIC DNA]</scope>
    <source>
        <strain evidence="13">DSM 1968</strain>
    </source>
</reference>
<dbReference type="PROSITE" id="PS00079">
    <property type="entry name" value="MULTICOPPER_OXIDASE1"/>
    <property type="match status" value="2"/>
</dbReference>
<dbReference type="PANTHER" id="PTHR11709">
    <property type="entry name" value="MULTI-COPPER OXIDASE"/>
    <property type="match status" value="1"/>
</dbReference>
<evidence type="ECO:0000313" key="12">
    <source>
        <dbReference type="EMBL" id="ODV59615.1"/>
    </source>
</evidence>
<dbReference type="InterPro" id="IPR008972">
    <property type="entry name" value="Cupredoxin"/>
</dbReference>
<dbReference type="CDD" id="cd13899">
    <property type="entry name" value="CuRO_3_Fet3p"/>
    <property type="match status" value="1"/>
</dbReference>
<keyword evidence="8" id="KW-1133">Transmembrane helix</keyword>
<evidence type="ECO:0000256" key="1">
    <source>
        <dbReference type="ARBA" id="ARBA00001935"/>
    </source>
</evidence>
<evidence type="ECO:0008006" key="14">
    <source>
        <dbReference type="Google" id="ProtNLM"/>
    </source>
</evidence>
<organism evidence="12 13">
    <name type="scientific">Ascoidea rubescens DSM 1968</name>
    <dbReference type="NCBI Taxonomy" id="1344418"/>
    <lineage>
        <taxon>Eukaryota</taxon>
        <taxon>Fungi</taxon>
        <taxon>Dikarya</taxon>
        <taxon>Ascomycota</taxon>
        <taxon>Saccharomycotina</taxon>
        <taxon>Saccharomycetes</taxon>
        <taxon>Ascoideaceae</taxon>
        <taxon>Ascoidea</taxon>
    </lineage>
</organism>
<dbReference type="FunCoup" id="A0A1D2VDA1">
    <property type="interactions" value="627"/>
</dbReference>
<feature type="domain" description="Plastocyanin-like" evidence="9">
    <location>
        <begin position="181"/>
        <end position="292"/>
    </location>
</feature>
<dbReference type="Pfam" id="PF00394">
    <property type="entry name" value="Cu-oxidase"/>
    <property type="match status" value="1"/>
</dbReference>
<evidence type="ECO:0000256" key="5">
    <source>
        <dbReference type="ARBA" id="ARBA00023002"/>
    </source>
</evidence>
<sequence>MFSEFNRQFSVLILILLLSNPILISCKILELFYEATWVQANPNGLFNKTVIGFNNSWPLPIIRANKGDTINLYLTNKLKTKNTSLHFHGMFQNGSNLMDGADMITQCTIPPDQTFLYNFTLSDNQVGTYWYHSHTGSQYLDGLRGLFIINDNNVNDVTNTNAVSYDINNYNNSLAPFDYDEEITISLSDWYHKQYFQLNEEFLNRYNPTGAEPIPDSLIINDTINLNWNILPDKTYLLRLINVGVFVSQYFSIEDHELTVVEIDGVYVTPVKTNLLYLTVAQRYSVLLKSKSIDEINSKYKNYKIMQIIDKDMLDFIPDKLQLNYTNHLVYDNKIPVDNNQYYINDLSTHLNDFYLKPLDDIQIFDDYDYQIILDFEMDNLGDGINYAFFNNITYVQPKVPSLLTALTAPSHLVNNPSIYGSNTNTFILKYNEVIEIVLNNKDSNRHPFHLHGHNFQVIQRSPAFDDDDNPVSYNESDHQPFPEFPLIRDTVYVEKNGYLVLRFKANNPGAWIFHCHLDWHLEQGLAIILMEAPEVLQSTPSQQITENYKQMCIHAGIPVKGNAAGNFENFLDLSNENKQPNPLPDGFTLKGYIAIILSSLLCLWGIFSIVSFGLNDNDQNNHDVYENLKKVLTDHNLIDEENFNHSGRISYGKLNNQESQESQSLININRN</sequence>
<evidence type="ECO:0000259" key="11">
    <source>
        <dbReference type="Pfam" id="PF07732"/>
    </source>
</evidence>
<dbReference type="Gene3D" id="2.60.40.420">
    <property type="entry name" value="Cupredoxins - blue copper proteins"/>
    <property type="match status" value="3"/>
</dbReference>
<dbReference type="SUPFAM" id="SSF49503">
    <property type="entry name" value="Cupredoxins"/>
    <property type="match status" value="3"/>
</dbReference>
<evidence type="ECO:0000256" key="3">
    <source>
        <dbReference type="ARBA" id="ARBA00022496"/>
    </source>
</evidence>
<dbReference type="STRING" id="1344418.A0A1D2VDA1"/>
<keyword evidence="8" id="KW-0812">Transmembrane</keyword>
<comment type="similarity">
    <text evidence="2">Belongs to the multicopper oxidase family.</text>
</comment>
<keyword evidence="7" id="KW-0406">Ion transport</keyword>